<keyword evidence="4 9" id="KW-0812">Transmembrane</keyword>
<feature type="region of interest" description="Disordered" evidence="8">
    <location>
        <begin position="233"/>
        <end position="319"/>
    </location>
</feature>
<keyword evidence="6 9" id="KW-0472">Membrane</keyword>
<evidence type="ECO:0000256" key="7">
    <source>
        <dbReference type="ARBA" id="ARBA00049663"/>
    </source>
</evidence>
<feature type="compositionally biased region" description="Low complexity" evidence="8">
    <location>
        <begin position="233"/>
        <end position="286"/>
    </location>
</feature>
<evidence type="ECO:0000256" key="4">
    <source>
        <dbReference type="ARBA" id="ARBA00022692"/>
    </source>
</evidence>
<feature type="transmembrane region" description="Helical" evidence="9">
    <location>
        <begin position="36"/>
        <end position="53"/>
    </location>
</feature>
<comment type="subcellular location">
    <subcellularLocation>
        <location evidence="1">Cell membrane</location>
        <topology evidence="1">Multi-pass membrane protein</topology>
    </subcellularLocation>
</comment>
<dbReference type="InterPro" id="IPR003474">
    <property type="entry name" value="Glcn_transporter"/>
</dbReference>
<keyword evidence="2" id="KW-0813">Transport</keyword>
<sequence>MTETITDAGTAQLVLAAVLGIAAVVLLIAWAKWHPFLALITGAGVLGLAAGAAPADTVDSFTKGLGTTAGGVGVLIALGSMVGALLAESGGADGIVNRIVNGVSGAALPWAMAGVAALIGLPLFFEVGVVLLVPIVLLVARRTDVGLLRLGIPALAGLSVLHGLVPPHPGPLVAIDSLQADLGLTLMLGLICAIPTVIIAGPIFGNFIAARVPLPALSSASAPAGSSITSFAAPSTGSSTGSSTASSAAPSTAPSAGSSTASSAAPSAGSSTVSSTASSTASSTGSSAGGVPAGGRDFVDRDDIADPVNPGKSVDEQLGPRRNPGFWAAVLTVLLPVVLMLARGAAELLLPEGDRVRDILEVVGEPVVALLAGVFVAMWALGKRAGFDRRETNAVLGGALPPIAGILLIVAAGGGFKQVLVDAGVGNVIADAARDANINALVLGFLVAVGIRVATGSATVATITAAGIVAPLATTLDRPEVSLLALAIGAGSLFFSHVNDAGFWMVKEYFGMTVGQTIKTWSIMETIISVVGFACVMLLSLVI</sequence>
<name>A0ABV8J2S7_9ACTN</name>
<comment type="similarity">
    <text evidence="7">Belongs to the GntP permease family.</text>
</comment>
<feature type="transmembrane region" description="Helical" evidence="9">
    <location>
        <begin position="185"/>
        <end position="209"/>
    </location>
</feature>
<dbReference type="Proteomes" id="UP001595867">
    <property type="component" value="Unassembled WGS sequence"/>
</dbReference>
<feature type="transmembrane region" description="Helical" evidence="9">
    <location>
        <begin position="326"/>
        <end position="346"/>
    </location>
</feature>
<organism evidence="10 11">
    <name type="scientific">Actinoplanes subglobosus</name>
    <dbReference type="NCBI Taxonomy" id="1547892"/>
    <lineage>
        <taxon>Bacteria</taxon>
        <taxon>Bacillati</taxon>
        <taxon>Actinomycetota</taxon>
        <taxon>Actinomycetes</taxon>
        <taxon>Micromonosporales</taxon>
        <taxon>Micromonosporaceae</taxon>
        <taxon>Actinoplanes</taxon>
    </lineage>
</organism>
<feature type="transmembrane region" description="Helical" evidence="9">
    <location>
        <begin position="107"/>
        <end position="140"/>
    </location>
</feature>
<feature type="transmembrane region" description="Helical" evidence="9">
    <location>
        <begin position="394"/>
        <end position="416"/>
    </location>
</feature>
<evidence type="ECO:0000256" key="9">
    <source>
        <dbReference type="SAM" id="Phobius"/>
    </source>
</evidence>
<dbReference type="PANTHER" id="PTHR30354">
    <property type="entry name" value="GNT FAMILY GLUCONATE TRANSPORTER"/>
    <property type="match status" value="1"/>
</dbReference>
<gene>
    <name evidence="10" type="ORF">ACFO0C_38550</name>
</gene>
<feature type="transmembrane region" description="Helical" evidence="9">
    <location>
        <begin position="518"/>
        <end position="542"/>
    </location>
</feature>
<evidence type="ECO:0000256" key="2">
    <source>
        <dbReference type="ARBA" id="ARBA00022448"/>
    </source>
</evidence>
<dbReference type="EMBL" id="JBHSBL010000026">
    <property type="protein sequence ID" value="MFC4070863.1"/>
    <property type="molecule type" value="Genomic_DNA"/>
</dbReference>
<evidence type="ECO:0000256" key="8">
    <source>
        <dbReference type="SAM" id="MobiDB-lite"/>
    </source>
</evidence>
<comment type="caution">
    <text evidence="10">The sequence shown here is derived from an EMBL/GenBank/DDBJ whole genome shotgun (WGS) entry which is preliminary data.</text>
</comment>
<keyword evidence="3" id="KW-1003">Cell membrane</keyword>
<dbReference type="PANTHER" id="PTHR30354:SF22">
    <property type="entry name" value="HIGH-AFFINITY GLUCONATE TRANSPORTER"/>
    <property type="match status" value="1"/>
</dbReference>
<evidence type="ECO:0000313" key="11">
    <source>
        <dbReference type="Proteomes" id="UP001595867"/>
    </source>
</evidence>
<accession>A0ABV8J2S7</accession>
<keyword evidence="11" id="KW-1185">Reference proteome</keyword>
<protein>
    <submittedName>
        <fullName evidence="10">GntP family permease</fullName>
    </submittedName>
</protein>
<evidence type="ECO:0000256" key="6">
    <source>
        <dbReference type="ARBA" id="ARBA00023136"/>
    </source>
</evidence>
<proteinExistence type="inferred from homology"/>
<evidence type="ECO:0000256" key="3">
    <source>
        <dbReference type="ARBA" id="ARBA00022475"/>
    </source>
</evidence>
<feature type="transmembrane region" description="Helical" evidence="9">
    <location>
        <begin position="481"/>
        <end position="498"/>
    </location>
</feature>
<feature type="transmembrane region" description="Helical" evidence="9">
    <location>
        <begin position="366"/>
        <end position="382"/>
    </location>
</feature>
<feature type="transmembrane region" description="Helical" evidence="9">
    <location>
        <begin position="147"/>
        <end position="165"/>
    </location>
</feature>
<feature type="transmembrane region" description="Helical" evidence="9">
    <location>
        <begin position="12"/>
        <end position="30"/>
    </location>
</feature>
<feature type="transmembrane region" description="Helical" evidence="9">
    <location>
        <begin position="65"/>
        <end position="87"/>
    </location>
</feature>
<evidence type="ECO:0000256" key="5">
    <source>
        <dbReference type="ARBA" id="ARBA00022989"/>
    </source>
</evidence>
<keyword evidence="5 9" id="KW-1133">Transmembrane helix</keyword>
<reference evidence="11" key="1">
    <citation type="journal article" date="2019" name="Int. J. Syst. Evol. Microbiol.">
        <title>The Global Catalogue of Microorganisms (GCM) 10K type strain sequencing project: providing services to taxonomists for standard genome sequencing and annotation.</title>
        <authorList>
            <consortium name="The Broad Institute Genomics Platform"/>
            <consortium name="The Broad Institute Genome Sequencing Center for Infectious Disease"/>
            <person name="Wu L."/>
            <person name="Ma J."/>
        </authorList>
    </citation>
    <scope>NUCLEOTIDE SEQUENCE [LARGE SCALE GENOMIC DNA]</scope>
    <source>
        <strain evidence="11">TBRC 5832</strain>
    </source>
</reference>
<feature type="transmembrane region" description="Helical" evidence="9">
    <location>
        <begin position="436"/>
        <end position="469"/>
    </location>
</feature>
<evidence type="ECO:0000313" key="10">
    <source>
        <dbReference type="EMBL" id="MFC4070863.1"/>
    </source>
</evidence>
<dbReference type="RefSeq" id="WP_378071739.1">
    <property type="nucleotide sequence ID" value="NZ_JBHSBL010000026.1"/>
</dbReference>
<dbReference type="Pfam" id="PF02447">
    <property type="entry name" value="GntP_permease"/>
    <property type="match status" value="2"/>
</dbReference>
<evidence type="ECO:0000256" key="1">
    <source>
        <dbReference type="ARBA" id="ARBA00004651"/>
    </source>
</evidence>